<evidence type="ECO:0000259" key="1">
    <source>
        <dbReference type="Pfam" id="PF13610"/>
    </source>
</evidence>
<dbReference type="Proteomes" id="UP000494363">
    <property type="component" value="Unassembled WGS sequence"/>
</dbReference>
<proteinExistence type="predicted"/>
<dbReference type="InterPro" id="IPR052183">
    <property type="entry name" value="IS_Transposase"/>
</dbReference>
<name>A0A6J5FA99_9BURK</name>
<evidence type="ECO:0000313" key="3">
    <source>
        <dbReference type="Proteomes" id="UP000494363"/>
    </source>
</evidence>
<dbReference type="Pfam" id="PF13610">
    <property type="entry name" value="DDE_Tnp_IS240"/>
    <property type="match status" value="1"/>
</dbReference>
<feature type="domain" description="DDE" evidence="1">
    <location>
        <begin position="5"/>
        <end position="107"/>
    </location>
</feature>
<protein>
    <recommendedName>
        <fullName evidence="1">DDE domain-containing protein</fullName>
    </recommendedName>
</protein>
<gene>
    <name evidence="2" type="ORF">LMG29542_07746</name>
</gene>
<dbReference type="PANTHER" id="PTHR35528">
    <property type="entry name" value="BLL1675 PROTEIN"/>
    <property type="match status" value="1"/>
</dbReference>
<sequence>MNYQVTDSRNRKDTDLAPVLRNFLLSCRREPESVTLDKSGENLELGALNAGRETPIRIRQNRHLNNIIEQDHRAIKRRIRSIPGFKAFRCARILLGGVELMHMMRKRQMKSSGQISAQQLHSLDK</sequence>
<evidence type="ECO:0000313" key="2">
    <source>
        <dbReference type="EMBL" id="CAB3774357.1"/>
    </source>
</evidence>
<keyword evidence="3" id="KW-1185">Reference proteome</keyword>
<dbReference type="EMBL" id="CADIKH010000110">
    <property type="protein sequence ID" value="CAB3774357.1"/>
    <property type="molecule type" value="Genomic_DNA"/>
</dbReference>
<dbReference type="PANTHER" id="PTHR35528:SF3">
    <property type="entry name" value="BLL1675 PROTEIN"/>
    <property type="match status" value="1"/>
</dbReference>
<reference evidence="2 3" key="1">
    <citation type="submission" date="2020-04" db="EMBL/GenBank/DDBJ databases">
        <authorList>
            <person name="De Canck E."/>
        </authorList>
    </citation>
    <scope>NUCLEOTIDE SEQUENCE [LARGE SCALE GENOMIC DNA]</scope>
    <source>
        <strain evidence="2 3">LMG 29542</strain>
    </source>
</reference>
<accession>A0A6J5FA99</accession>
<organism evidence="2 3">
    <name type="scientific">Paraburkholderia humisilvae</name>
    <dbReference type="NCBI Taxonomy" id="627669"/>
    <lineage>
        <taxon>Bacteria</taxon>
        <taxon>Pseudomonadati</taxon>
        <taxon>Pseudomonadota</taxon>
        <taxon>Betaproteobacteria</taxon>
        <taxon>Burkholderiales</taxon>
        <taxon>Burkholderiaceae</taxon>
        <taxon>Paraburkholderia</taxon>
    </lineage>
</organism>
<dbReference type="AlphaFoldDB" id="A0A6J5FA99"/>
<dbReference type="InterPro" id="IPR032874">
    <property type="entry name" value="DDE_dom"/>
</dbReference>